<protein>
    <submittedName>
        <fullName evidence="2">Ovule protein</fullName>
    </submittedName>
</protein>
<sequence length="67" mass="7625">ATFNQKLNFFQFKIGFAISLRSHNTRYILSNSYTTLRHIDDSLLLTCSFVWKGAANYTIGCEDSIGN</sequence>
<proteinExistence type="predicted"/>
<dbReference type="AlphaFoldDB" id="A0A915IXM2"/>
<accession>A0A915IXM2</accession>
<reference evidence="2" key="1">
    <citation type="submission" date="2022-11" db="UniProtKB">
        <authorList>
            <consortium name="WormBaseParasite"/>
        </authorList>
    </citation>
    <scope>IDENTIFICATION</scope>
</reference>
<evidence type="ECO:0000313" key="1">
    <source>
        <dbReference type="Proteomes" id="UP000887565"/>
    </source>
</evidence>
<name>A0A915IXM2_ROMCU</name>
<dbReference type="WBParaSite" id="nRc.2.0.1.t18844-RA">
    <property type="protein sequence ID" value="nRc.2.0.1.t18844-RA"/>
    <property type="gene ID" value="nRc.2.0.1.g18844"/>
</dbReference>
<evidence type="ECO:0000313" key="2">
    <source>
        <dbReference type="WBParaSite" id="nRc.2.0.1.t18844-RA"/>
    </source>
</evidence>
<organism evidence="1 2">
    <name type="scientific">Romanomermis culicivorax</name>
    <name type="common">Nematode worm</name>
    <dbReference type="NCBI Taxonomy" id="13658"/>
    <lineage>
        <taxon>Eukaryota</taxon>
        <taxon>Metazoa</taxon>
        <taxon>Ecdysozoa</taxon>
        <taxon>Nematoda</taxon>
        <taxon>Enoplea</taxon>
        <taxon>Dorylaimia</taxon>
        <taxon>Mermithida</taxon>
        <taxon>Mermithoidea</taxon>
        <taxon>Mermithidae</taxon>
        <taxon>Romanomermis</taxon>
    </lineage>
</organism>
<dbReference type="Proteomes" id="UP000887565">
    <property type="component" value="Unplaced"/>
</dbReference>
<keyword evidence="1" id="KW-1185">Reference proteome</keyword>